<feature type="signal peptide" evidence="2">
    <location>
        <begin position="1"/>
        <end position="26"/>
    </location>
</feature>
<name>A0A840R4A3_9GAMM</name>
<evidence type="ECO:0000256" key="2">
    <source>
        <dbReference type="SAM" id="SignalP"/>
    </source>
</evidence>
<feature type="domain" description="Autotransporter" evidence="3">
    <location>
        <begin position="142"/>
        <end position="423"/>
    </location>
</feature>
<dbReference type="PROSITE" id="PS51208">
    <property type="entry name" value="AUTOTRANSPORTER"/>
    <property type="match status" value="1"/>
</dbReference>
<dbReference type="RefSeq" id="WP_184462249.1">
    <property type="nucleotide sequence ID" value="NZ_JACHHW010000004.1"/>
</dbReference>
<evidence type="ECO:0000313" key="5">
    <source>
        <dbReference type="Proteomes" id="UP000536640"/>
    </source>
</evidence>
<organism evidence="4 5">
    <name type="scientific">Zhongshania antarctica</name>
    <dbReference type="NCBI Taxonomy" id="641702"/>
    <lineage>
        <taxon>Bacteria</taxon>
        <taxon>Pseudomonadati</taxon>
        <taxon>Pseudomonadota</taxon>
        <taxon>Gammaproteobacteria</taxon>
        <taxon>Cellvibrionales</taxon>
        <taxon>Spongiibacteraceae</taxon>
        <taxon>Zhongshania</taxon>
    </lineage>
</organism>
<evidence type="ECO:0000256" key="1">
    <source>
        <dbReference type="SAM" id="MobiDB-lite"/>
    </source>
</evidence>
<dbReference type="InterPro" id="IPR005546">
    <property type="entry name" value="Autotransporte_beta"/>
</dbReference>
<dbReference type="AlphaFoldDB" id="A0A840R4A3"/>
<dbReference type="Gene3D" id="2.40.128.130">
    <property type="entry name" value="Autotransporter beta-domain"/>
    <property type="match status" value="1"/>
</dbReference>
<accession>A0A840R4A3</accession>
<sequence length="424" mass="45188">MKNLTLNMEFLLVLFAALTLALPASAAENCQARKQTDSNSENPPPPTGGVGTGGEYVSFESPTAIRVAESGNPEPTPTELNDSCGATVTEGSASQAKELAMTVLNKINNLRSKSGDTNQTAGLNFLHLGGAAGADSADNALLDDSRLSLFSFTEYTKRDREATASSGGYDQESNAITLGFDYRVDNASFAGLSVSVSDGDSDLDSHLGGSEVSSLMLGSHGAKYWDKHYISAFLAYGAIDIDVNRSTANDTFSASTEGDYWYADFTLGADYNYGPLRLNPSVRALYMRGEVDSYTERSASGSGAVRSVNAQDIDSTVLSLALQADYSLLQSWGVLSPSVRAEFNFDQGDAYKTNGQTLNDADKSFLASISDQSDEPDSSTLALSLGVSAQFKCGLAAYAAYERLLMHDYMNKYTATLGLRFELP</sequence>
<feature type="compositionally biased region" description="Polar residues" evidence="1">
    <location>
        <begin position="78"/>
        <end position="89"/>
    </location>
</feature>
<dbReference type="InterPro" id="IPR036709">
    <property type="entry name" value="Autotransporte_beta_dom_sf"/>
</dbReference>
<feature type="chain" id="PRO_5032860973" evidence="2">
    <location>
        <begin position="27"/>
        <end position="424"/>
    </location>
</feature>
<feature type="region of interest" description="Disordered" evidence="1">
    <location>
        <begin position="31"/>
        <end position="89"/>
    </location>
</feature>
<dbReference type="Pfam" id="PF03797">
    <property type="entry name" value="Autotransporter"/>
    <property type="match status" value="1"/>
</dbReference>
<proteinExistence type="predicted"/>
<dbReference type="Proteomes" id="UP000536640">
    <property type="component" value="Unassembled WGS sequence"/>
</dbReference>
<keyword evidence="2" id="KW-0732">Signal</keyword>
<reference evidence="4 5" key="1">
    <citation type="submission" date="2020-08" db="EMBL/GenBank/DDBJ databases">
        <title>Genomic Encyclopedia of Type Strains, Phase IV (KMG-IV): sequencing the most valuable type-strain genomes for metagenomic binning, comparative biology and taxonomic classification.</title>
        <authorList>
            <person name="Goeker M."/>
        </authorList>
    </citation>
    <scope>NUCLEOTIDE SEQUENCE [LARGE SCALE GENOMIC DNA]</scope>
    <source>
        <strain evidence="4 5">DSM 25701</strain>
    </source>
</reference>
<dbReference type="SUPFAM" id="SSF103515">
    <property type="entry name" value="Autotransporter"/>
    <property type="match status" value="1"/>
</dbReference>
<keyword evidence="5" id="KW-1185">Reference proteome</keyword>
<comment type="caution">
    <text evidence="4">The sequence shown here is derived from an EMBL/GenBank/DDBJ whole genome shotgun (WGS) entry which is preliminary data.</text>
</comment>
<protein>
    <submittedName>
        <fullName evidence="4">Uncharacterized protein YhjY with autotransporter beta-barrel domain</fullName>
    </submittedName>
</protein>
<evidence type="ECO:0000259" key="3">
    <source>
        <dbReference type="PROSITE" id="PS51208"/>
    </source>
</evidence>
<dbReference type="SMART" id="SM00869">
    <property type="entry name" value="Autotransporter"/>
    <property type="match status" value="1"/>
</dbReference>
<dbReference type="EMBL" id="JACHHW010000004">
    <property type="protein sequence ID" value="MBB5187383.1"/>
    <property type="molecule type" value="Genomic_DNA"/>
</dbReference>
<evidence type="ECO:0000313" key="4">
    <source>
        <dbReference type="EMBL" id="MBB5187383.1"/>
    </source>
</evidence>
<gene>
    <name evidence="4" type="ORF">HNQ57_001652</name>
</gene>